<dbReference type="SUPFAM" id="SSF56672">
    <property type="entry name" value="DNA/RNA polymerases"/>
    <property type="match status" value="1"/>
</dbReference>
<organism evidence="11 12">
    <name type="scientific">Tenebrio molitor</name>
    <name type="common">Yellow mealworm beetle</name>
    <dbReference type="NCBI Taxonomy" id="7067"/>
    <lineage>
        <taxon>Eukaryota</taxon>
        <taxon>Metazoa</taxon>
        <taxon>Ecdysozoa</taxon>
        <taxon>Arthropoda</taxon>
        <taxon>Hexapoda</taxon>
        <taxon>Insecta</taxon>
        <taxon>Pterygota</taxon>
        <taxon>Neoptera</taxon>
        <taxon>Endopterygota</taxon>
        <taxon>Coleoptera</taxon>
        <taxon>Polyphaga</taxon>
        <taxon>Cucujiformia</taxon>
        <taxon>Tenebrionidae</taxon>
        <taxon>Tenebrio</taxon>
    </lineage>
</organism>
<dbReference type="GO" id="GO:0006542">
    <property type="term" value="P:glutamine biosynthetic process"/>
    <property type="evidence" value="ECO:0007669"/>
    <property type="project" value="InterPro"/>
</dbReference>
<evidence type="ECO:0000256" key="6">
    <source>
        <dbReference type="PROSITE-ProRule" id="PRU01330"/>
    </source>
</evidence>
<dbReference type="Proteomes" id="UP000719412">
    <property type="component" value="Unassembled WGS sequence"/>
</dbReference>
<dbReference type="InterPro" id="IPR008146">
    <property type="entry name" value="Gln_synth_cat_dom"/>
</dbReference>
<dbReference type="SMART" id="SM01230">
    <property type="entry name" value="Gln-synt_C"/>
    <property type="match status" value="1"/>
</dbReference>
<dbReference type="GO" id="GO:0004356">
    <property type="term" value="F:glutamine synthetase activity"/>
    <property type="evidence" value="ECO:0007669"/>
    <property type="project" value="UniProtKB-EC"/>
</dbReference>
<name>A0A8J6HLC9_TENMO</name>
<dbReference type="PANTHER" id="PTHR20852">
    <property type="entry name" value="GLUTAMINE SYNTHETASE"/>
    <property type="match status" value="1"/>
</dbReference>
<dbReference type="SUPFAM" id="SSF54368">
    <property type="entry name" value="Glutamine synthetase, N-terminal domain"/>
    <property type="match status" value="1"/>
</dbReference>
<evidence type="ECO:0000256" key="1">
    <source>
        <dbReference type="ARBA" id="ARBA00009897"/>
    </source>
</evidence>
<dbReference type="InterPro" id="IPR026142">
    <property type="entry name" value="Pro_pase_1_reg_su_36"/>
</dbReference>
<feature type="domain" description="GS catalytic" evidence="10">
    <location>
        <begin position="516"/>
        <end position="877"/>
    </location>
</feature>
<evidence type="ECO:0000313" key="12">
    <source>
        <dbReference type="Proteomes" id="UP000719412"/>
    </source>
</evidence>
<dbReference type="Pfam" id="PF00120">
    <property type="entry name" value="Gln-synt_C"/>
    <property type="match status" value="1"/>
</dbReference>
<dbReference type="PROSITE" id="PS51986">
    <property type="entry name" value="GS_BETA_GRASP"/>
    <property type="match status" value="1"/>
</dbReference>
<dbReference type="InterPro" id="IPR050292">
    <property type="entry name" value="Glutamine_Synthetase"/>
</dbReference>
<evidence type="ECO:0000256" key="5">
    <source>
        <dbReference type="ARBA" id="ARBA00022840"/>
    </source>
</evidence>
<evidence type="ECO:0000256" key="4">
    <source>
        <dbReference type="ARBA" id="ARBA00022741"/>
    </source>
</evidence>
<keyword evidence="4" id="KW-0547">Nucleotide-binding</keyword>
<evidence type="ECO:0000259" key="10">
    <source>
        <dbReference type="PROSITE" id="PS51987"/>
    </source>
</evidence>
<evidence type="ECO:0000259" key="9">
    <source>
        <dbReference type="PROSITE" id="PS51986"/>
    </source>
</evidence>
<dbReference type="InterPro" id="IPR008147">
    <property type="entry name" value="Gln_synt_N"/>
</dbReference>
<evidence type="ECO:0000313" key="11">
    <source>
        <dbReference type="EMBL" id="KAH0816403.1"/>
    </source>
</evidence>
<dbReference type="InterPro" id="IPR043502">
    <property type="entry name" value="DNA/RNA_pol_sf"/>
</dbReference>
<dbReference type="PROSITE" id="PS51987">
    <property type="entry name" value="GS_CATALYTIC"/>
    <property type="match status" value="1"/>
</dbReference>
<evidence type="ECO:0000256" key="8">
    <source>
        <dbReference type="SAM" id="Coils"/>
    </source>
</evidence>
<dbReference type="CDD" id="cd01650">
    <property type="entry name" value="RT_nLTR_like"/>
    <property type="match status" value="1"/>
</dbReference>
<comment type="similarity">
    <text evidence="1 6 7">Belongs to the glutamine synthetase family.</text>
</comment>
<dbReference type="Gene3D" id="3.10.20.70">
    <property type="entry name" value="Glutamine synthetase, N-terminal domain"/>
    <property type="match status" value="1"/>
</dbReference>
<dbReference type="EC" id="6.3.1.2" evidence="2"/>
<gene>
    <name evidence="11" type="ORF">GEV33_006389</name>
</gene>
<evidence type="ECO:0000256" key="3">
    <source>
        <dbReference type="ARBA" id="ARBA00022598"/>
    </source>
</evidence>
<dbReference type="InterPro" id="IPR014746">
    <property type="entry name" value="Gln_synth/guanido_kin_cat_dom"/>
</dbReference>
<dbReference type="Pfam" id="PF00078">
    <property type="entry name" value="RVT_1"/>
    <property type="match status" value="1"/>
</dbReference>
<dbReference type="GO" id="GO:0005524">
    <property type="term" value="F:ATP binding"/>
    <property type="evidence" value="ECO:0007669"/>
    <property type="project" value="UniProtKB-KW"/>
</dbReference>
<evidence type="ECO:0000256" key="7">
    <source>
        <dbReference type="RuleBase" id="RU000384"/>
    </source>
</evidence>
<dbReference type="GO" id="GO:0071897">
    <property type="term" value="P:DNA biosynthetic process"/>
    <property type="evidence" value="ECO:0007669"/>
    <property type="project" value="UniProtKB-ARBA"/>
</dbReference>
<dbReference type="PROSITE" id="PS00181">
    <property type="entry name" value="GLNA_ATP"/>
    <property type="match status" value="1"/>
</dbReference>
<proteinExistence type="inferred from homology"/>
<keyword evidence="8" id="KW-0175">Coiled coil</keyword>
<dbReference type="Gene3D" id="3.30.590.10">
    <property type="entry name" value="Glutamine synthetase/guanido kinase, catalytic domain"/>
    <property type="match status" value="1"/>
</dbReference>
<dbReference type="GO" id="GO:0005737">
    <property type="term" value="C:cytoplasm"/>
    <property type="evidence" value="ECO:0007669"/>
    <property type="project" value="TreeGrafter"/>
</dbReference>
<sequence length="1321" mass="153577">MAKDNINPPFANGFWIWDDNINGLAFISRDVKEVTPGLPLVGAGAQPAKKDGTIRFKDTIDNLGMAQFRRLYQRRIKPNEPQIVTIQDIKDVALFTADRHDLTPEFVEFMHTRRMDEFLRTLIVYFQFYFQVWDNLMLRREEAKRKLRQPIVTVLENIVRDNLADLRSMVARNYGYILMGVEDTFKYYHMGNRNNVSLSDKDRHLHECLLSIAAKIIWIALLRKNFTLIEIELNRMFRTEIFNIMSRLRQSAFHTNAEENRVLLGKAYKQERKLKHRSPAVQELIFDNHSYKMLAIGQLRVEPVEVRIAYLEAAYTAPEEILFDIQLGVGILGLSKDYLNPILMPKEGMGKRIHIPPFKMPEMKTAPGVLVCKTLPETPPKYTETQQARQARRTQCKRWRSYAGGATIKDEITSANIEYRKLPIANCKVQATYVWIDGTGQNVRAKTRTMDYTPSSHKDCPNWDFDGSATYLSDVQSSDVILCPIALYSDPITQGNNKLVLCETYSHDGKPTCSNHRHQCMETLNQVCDKEPMFGFEQEFQLMDVNNRPFGWPVMLGEPSPCGSYYCSVGADRAYGREVIESLYRCLLFCGVDIAGSNAEVTPSQWEFQTGPTIGIKAADDLWMSRYLLQRIAEDYGVVISFHPKPFPNWNGAGCHTNFSTKEMREDGGYKFMEEAMKKLEKKHEDHIKVYDPHGGKDNQLRLTGQYETSSIDKFTWGVADRGVSVRINRRVAQKQKGYFEDRRPTANVDPYKVVNAMVRTVCLNETVPECEGGYKGEWLRGEKRVWKRRRSEEARERVKEFKVGEDSDHLPLEITIEGTKQEEKEKGGTREEEKKVIVKVWDEQGVKEYRRRLEEATFKEQEIEKMVAELKEVIEKATKKKEVIVRGSKGAGKKNGWWDRECEQSKREVVKALREWRRNKIEEYFMKLLEGRKEEGEVGTYMKEKQTAPEETESTAEEVERQIRNLKKRKAPGMVELMNGVWRGEGFPVDWREGVICPIFKKGEKNRAENYRGITLLNTGYKLYASVLSERMKREIEEKGVLPDSQAGFTKGRGTVDNMYILDHLTRNELRKKGGRMCALFWAGSLAFADDMVIVAKSEREMKEMMRNLEKYVRKKNLEVNVEKTKMMVFNKRTRKSEESEWKWEESKIERVSEFKYLGYTFNGRATDKTQVREVVRKANKVVGCVWGIGERKWGGEFGRRMLMFESMVESVLMYGAEIWGWKEQGEVERVQEKYLRWVLGVDRETPGYIVREECKRSKLRVKAGKRAAKFEDRMGGREECRILSECYREKKKSADVKEIERERITAEGKEWICQLYLLL</sequence>
<reference evidence="11" key="1">
    <citation type="journal article" date="2020" name="J Insects Food Feed">
        <title>The yellow mealworm (Tenebrio molitor) genome: a resource for the emerging insects as food and feed industry.</title>
        <authorList>
            <person name="Eriksson T."/>
            <person name="Andere A."/>
            <person name="Kelstrup H."/>
            <person name="Emery V."/>
            <person name="Picard C."/>
        </authorList>
    </citation>
    <scope>NUCLEOTIDE SEQUENCE</scope>
    <source>
        <strain evidence="11">Stoneville</strain>
        <tissue evidence="11">Whole head</tissue>
    </source>
</reference>
<dbReference type="InterPro" id="IPR000477">
    <property type="entry name" value="RT_dom"/>
</dbReference>
<dbReference type="PANTHER" id="PTHR20852:SF44">
    <property type="entry name" value="GLUTAMINE SYNTHETASE 1, MITOCHONDRIAL"/>
    <property type="match status" value="1"/>
</dbReference>
<feature type="coiled-coil region" evidence="8">
    <location>
        <begin position="847"/>
        <end position="881"/>
    </location>
</feature>
<reference evidence="11" key="2">
    <citation type="submission" date="2021-08" db="EMBL/GenBank/DDBJ databases">
        <authorList>
            <person name="Eriksson T."/>
        </authorList>
    </citation>
    <scope>NUCLEOTIDE SEQUENCE</scope>
    <source>
        <strain evidence="11">Stoneville</strain>
        <tissue evidence="11">Whole head</tissue>
    </source>
</reference>
<dbReference type="FunFam" id="3.30.590.10:FF:000004">
    <property type="entry name" value="Glutamine synthetase"/>
    <property type="match status" value="1"/>
</dbReference>
<keyword evidence="12" id="KW-1185">Reference proteome</keyword>
<keyword evidence="3" id="KW-0436">Ligase</keyword>
<accession>A0A8J6HLC9</accession>
<dbReference type="GO" id="GO:0019902">
    <property type="term" value="F:phosphatase binding"/>
    <property type="evidence" value="ECO:0007669"/>
    <property type="project" value="InterPro"/>
</dbReference>
<dbReference type="SUPFAM" id="SSF55931">
    <property type="entry name" value="Glutamine synthetase/guanido kinase"/>
    <property type="match status" value="1"/>
</dbReference>
<comment type="caution">
    <text evidence="11">The sequence shown here is derived from an EMBL/GenBank/DDBJ whole genome shotgun (WGS) entry which is preliminary data.</text>
</comment>
<dbReference type="Pfam" id="PF14895">
    <property type="entry name" value="PPPI_inhib"/>
    <property type="match status" value="1"/>
</dbReference>
<dbReference type="InterPro" id="IPR027303">
    <property type="entry name" value="Gln_synth_gly_rich_site"/>
</dbReference>
<feature type="domain" description="GS beta-grasp" evidence="9">
    <location>
        <begin position="429"/>
        <end position="509"/>
    </location>
</feature>
<dbReference type="EMBL" id="JABDTM020021606">
    <property type="protein sequence ID" value="KAH0816403.1"/>
    <property type="molecule type" value="Genomic_DNA"/>
</dbReference>
<evidence type="ECO:0000256" key="2">
    <source>
        <dbReference type="ARBA" id="ARBA00012937"/>
    </source>
</evidence>
<dbReference type="InterPro" id="IPR036651">
    <property type="entry name" value="Gln_synt_N_sf"/>
</dbReference>
<keyword evidence="5" id="KW-0067">ATP-binding</keyword>
<protein>
    <recommendedName>
        <fullName evidence="2">glutamine synthetase</fullName>
        <ecNumber evidence="2">6.3.1.2</ecNumber>
    </recommendedName>
</protein>